<comment type="caution">
    <text evidence="7">The sequence shown here is derived from an EMBL/GenBank/DDBJ whole genome shotgun (WGS) entry which is preliminary data.</text>
</comment>
<dbReference type="Proteomes" id="UP001106592">
    <property type="component" value="Unassembled WGS sequence"/>
</dbReference>
<evidence type="ECO:0000256" key="2">
    <source>
        <dbReference type="ARBA" id="ARBA00022723"/>
    </source>
</evidence>
<dbReference type="AlphaFoldDB" id="A0A9Q3AEL0"/>
<dbReference type="InterPro" id="IPR037518">
    <property type="entry name" value="MPN"/>
</dbReference>
<keyword evidence="5" id="KW-0482">Metalloprotease</keyword>
<dbReference type="PANTHER" id="PTHR34858:SF1">
    <property type="entry name" value="CYSO-CYSTEINE PEPTIDASE"/>
    <property type="match status" value="1"/>
</dbReference>
<evidence type="ECO:0000256" key="5">
    <source>
        <dbReference type="ARBA" id="ARBA00023049"/>
    </source>
</evidence>
<dbReference type="GO" id="GO:0006508">
    <property type="term" value="P:proteolysis"/>
    <property type="evidence" value="ECO:0007669"/>
    <property type="project" value="UniProtKB-KW"/>
</dbReference>
<evidence type="ECO:0000259" key="6">
    <source>
        <dbReference type="PROSITE" id="PS50249"/>
    </source>
</evidence>
<evidence type="ECO:0000256" key="3">
    <source>
        <dbReference type="ARBA" id="ARBA00022801"/>
    </source>
</evidence>
<organism evidence="7 8">
    <name type="scientific">Pseudomonas aegrilactucae</name>
    <dbReference type="NCBI Taxonomy" id="2854028"/>
    <lineage>
        <taxon>Bacteria</taxon>
        <taxon>Pseudomonadati</taxon>
        <taxon>Pseudomonadota</taxon>
        <taxon>Gammaproteobacteria</taxon>
        <taxon>Pseudomonadales</taxon>
        <taxon>Pseudomonadaceae</taxon>
        <taxon>Pseudomonas</taxon>
    </lineage>
</organism>
<dbReference type="GO" id="GO:0008235">
    <property type="term" value="F:metalloexopeptidase activity"/>
    <property type="evidence" value="ECO:0007669"/>
    <property type="project" value="TreeGrafter"/>
</dbReference>
<keyword evidence="4" id="KW-0862">Zinc</keyword>
<accession>A0A9Q3AEL0</accession>
<dbReference type="InterPro" id="IPR028090">
    <property type="entry name" value="JAB_dom_prok"/>
</dbReference>
<feature type="domain" description="MPN" evidence="6">
    <location>
        <begin position="1"/>
        <end position="125"/>
    </location>
</feature>
<dbReference type="PANTHER" id="PTHR34858">
    <property type="entry name" value="CYSO-CYSTEINE PEPTIDASE"/>
    <property type="match status" value="1"/>
</dbReference>
<dbReference type="Pfam" id="PF14464">
    <property type="entry name" value="Prok-JAB"/>
    <property type="match status" value="1"/>
</dbReference>
<sequence length="141" mass="15903">MLIISRALLDAAMAHAQHQHPLEACGVMAGRQGSDRPSRWIPMVNHAASTAFFQFEPREQLRVWRAMEAQQEEPLVIYHSHTASEAYPSKADIEFANEPQVHYLILSTVPGCEHPVRCYRIAQGKVIEESLRIIDSDTRAA</sequence>
<dbReference type="SMART" id="SM00232">
    <property type="entry name" value="JAB_MPN"/>
    <property type="match status" value="1"/>
</dbReference>
<dbReference type="CDD" id="cd08070">
    <property type="entry name" value="MPN_like"/>
    <property type="match status" value="1"/>
</dbReference>
<dbReference type="InterPro" id="IPR051929">
    <property type="entry name" value="VirAsm_ModProt"/>
</dbReference>
<gene>
    <name evidence="7" type="ORF">KUO17_17545</name>
</gene>
<dbReference type="GO" id="GO:0008270">
    <property type="term" value="F:zinc ion binding"/>
    <property type="evidence" value="ECO:0007669"/>
    <property type="project" value="TreeGrafter"/>
</dbReference>
<keyword evidence="8" id="KW-1185">Reference proteome</keyword>
<reference evidence="7" key="1">
    <citation type="journal article" date="2022" name="Int. J. Syst. Evol. Microbiol.">
        <title>Pseudomonas aegrilactucae sp. nov. and Pseudomonas morbosilactucae sp. nov., pathogens causing bacterial rot of lettuce in Japan.</title>
        <authorList>
            <person name="Sawada H."/>
            <person name="Fujikawa T."/>
            <person name="Satou M."/>
        </authorList>
    </citation>
    <scope>NUCLEOTIDE SEQUENCE</scope>
    <source>
        <strain evidence="7">MAFF 301350</strain>
    </source>
</reference>
<dbReference type="PROSITE" id="PS50249">
    <property type="entry name" value="MPN"/>
    <property type="match status" value="1"/>
</dbReference>
<protein>
    <submittedName>
        <fullName evidence="7">M67 family metallopeptidase</fullName>
    </submittedName>
</protein>
<keyword evidence="1" id="KW-0645">Protease</keyword>
<evidence type="ECO:0000313" key="8">
    <source>
        <dbReference type="Proteomes" id="UP001106592"/>
    </source>
</evidence>
<keyword evidence="3" id="KW-0378">Hydrolase</keyword>
<evidence type="ECO:0000256" key="4">
    <source>
        <dbReference type="ARBA" id="ARBA00022833"/>
    </source>
</evidence>
<evidence type="ECO:0000256" key="1">
    <source>
        <dbReference type="ARBA" id="ARBA00022670"/>
    </source>
</evidence>
<proteinExistence type="predicted"/>
<dbReference type="RefSeq" id="WP_217976799.1">
    <property type="nucleotide sequence ID" value="NZ_JAHTBI010000059.1"/>
</dbReference>
<keyword evidence="2" id="KW-0479">Metal-binding</keyword>
<dbReference type="EMBL" id="JAHTBI010000059">
    <property type="protein sequence ID" value="MBV6288810.1"/>
    <property type="molecule type" value="Genomic_DNA"/>
</dbReference>
<name>A0A9Q3AEL0_9PSED</name>
<reference evidence="7" key="2">
    <citation type="journal article" date="2023" name="Plant Pathol.">
        <title>Dismantling and reorganizing Pseudomonas marginalis sensu#lato.</title>
        <authorList>
            <person name="Sawada H."/>
            <person name="Fujikawa T."/>
            <person name="Satou M."/>
        </authorList>
    </citation>
    <scope>NUCLEOTIDE SEQUENCE</scope>
    <source>
        <strain evidence="7">MAFF 301350</strain>
    </source>
</reference>
<evidence type="ECO:0000313" key="7">
    <source>
        <dbReference type="EMBL" id="MBV6288810.1"/>
    </source>
</evidence>
<dbReference type="InterPro" id="IPR000555">
    <property type="entry name" value="JAMM/MPN+_dom"/>
</dbReference>